<comment type="caution">
    <text evidence="1">The sequence shown here is derived from an EMBL/GenBank/DDBJ whole genome shotgun (WGS) entry which is preliminary data.</text>
</comment>
<organism evidence="1 2">
    <name type="scientific">Microvirga lupini</name>
    <dbReference type="NCBI Taxonomy" id="420324"/>
    <lineage>
        <taxon>Bacteria</taxon>
        <taxon>Pseudomonadati</taxon>
        <taxon>Pseudomonadota</taxon>
        <taxon>Alphaproteobacteria</taxon>
        <taxon>Hyphomicrobiales</taxon>
        <taxon>Methylobacteriaceae</taxon>
        <taxon>Microvirga</taxon>
    </lineage>
</organism>
<dbReference type="Proteomes" id="UP000532010">
    <property type="component" value="Unassembled WGS sequence"/>
</dbReference>
<protein>
    <submittedName>
        <fullName evidence="1">Uncharacterized protein</fullName>
    </submittedName>
</protein>
<dbReference type="AlphaFoldDB" id="A0A7W4YV91"/>
<proteinExistence type="predicted"/>
<gene>
    <name evidence="1" type="ORF">FHR70_000671</name>
</gene>
<dbReference type="RefSeq" id="WP_183447097.1">
    <property type="nucleotide sequence ID" value="NZ_JACHWB010000001.1"/>
</dbReference>
<dbReference type="EMBL" id="JACHWB010000001">
    <property type="protein sequence ID" value="MBB3017631.1"/>
    <property type="molecule type" value="Genomic_DNA"/>
</dbReference>
<reference evidence="1 2" key="1">
    <citation type="submission" date="2020-08" db="EMBL/GenBank/DDBJ databases">
        <title>The Agave Microbiome: Exploring the role of microbial communities in plant adaptations to desert environments.</title>
        <authorList>
            <person name="Partida-Martinez L.P."/>
        </authorList>
    </citation>
    <scope>NUCLEOTIDE SEQUENCE [LARGE SCALE GENOMIC DNA]</scope>
    <source>
        <strain evidence="1 2">AT3.9</strain>
    </source>
</reference>
<accession>A0A7W4YV91</accession>
<sequence length="102" mass="11161">MQAVTLAITVDCAGLHRVTRVTTGRLLAVFTTEAEASSYIKERTMKRKIIAVTTEQLDKILLPLTTAGRLRTRYNTATTATEYRAGRRIVAVSVGSHHFAAA</sequence>
<evidence type="ECO:0000313" key="1">
    <source>
        <dbReference type="EMBL" id="MBB3017631.1"/>
    </source>
</evidence>
<evidence type="ECO:0000313" key="2">
    <source>
        <dbReference type="Proteomes" id="UP000532010"/>
    </source>
</evidence>
<keyword evidence="2" id="KW-1185">Reference proteome</keyword>
<name>A0A7W4YV91_9HYPH</name>